<dbReference type="Proteomes" id="UP000192380">
    <property type="component" value="Chromosome"/>
</dbReference>
<reference evidence="1 2" key="1">
    <citation type="submission" date="2016-10" db="EMBL/GenBank/DDBJ databases">
        <title>Complete Genome Assembly of Pantoea stewartii subsp. stewartii DC283, a Corn Pathogen.</title>
        <authorList>
            <person name="Duong D.A."/>
            <person name="Stevens A.M."/>
            <person name="Jensen R.V."/>
        </authorList>
    </citation>
    <scope>NUCLEOTIDE SEQUENCE [LARGE SCALE GENOMIC DNA]</scope>
    <source>
        <strain evidence="1 2">DC283</strain>
    </source>
</reference>
<gene>
    <name evidence="1" type="ORF">DSJ_16185</name>
</gene>
<organism evidence="1 2">
    <name type="scientific">Pantoea stewartii subsp. stewartii DC283</name>
    <dbReference type="NCBI Taxonomy" id="660596"/>
    <lineage>
        <taxon>Bacteria</taxon>
        <taxon>Pseudomonadati</taxon>
        <taxon>Pseudomonadota</taxon>
        <taxon>Gammaproteobacteria</taxon>
        <taxon>Enterobacterales</taxon>
        <taxon>Erwiniaceae</taxon>
        <taxon>Pantoea</taxon>
    </lineage>
</organism>
<sequence length="195" mass="22584">MINRVLNTKGSTEKFIIVQNTQKLATDTSKKFDRSKLLISDLMPRGKNVINTVLDFLKTPVERVLIISDKTFFRIPTDMLTGWQIWLDDVTNFHSFKNINDDNQRIKDIIYHDLMQEHEIVDDEKRLYLTAKKKAVKGDLMNKIAQELSVIAENDIFIMNNDYFVDPEKVQLSILGWKVSVTFKPSVQRAPVPGK</sequence>
<dbReference type="EMBL" id="CP017581">
    <property type="protein sequence ID" value="ARF50723.1"/>
    <property type="molecule type" value="Genomic_DNA"/>
</dbReference>
<proteinExistence type="predicted"/>
<evidence type="ECO:0000313" key="1">
    <source>
        <dbReference type="EMBL" id="ARF50723.1"/>
    </source>
</evidence>
<accession>A0ABM6K7K8</accession>
<name>A0ABM6K7K8_PANSE</name>
<keyword evidence="2" id="KW-1185">Reference proteome</keyword>
<evidence type="ECO:0000313" key="2">
    <source>
        <dbReference type="Proteomes" id="UP000192380"/>
    </source>
</evidence>
<protein>
    <submittedName>
        <fullName evidence="1">Uncharacterized protein</fullName>
    </submittedName>
</protein>